<evidence type="ECO:0000313" key="1">
    <source>
        <dbReference type="EMBL" id="QTD37082.1"/>
    </source>
</evidence>
<protein>
    <recommendedName>
        <fullName evidence="3">MORN repeat variant</fullName>
    </recommendedName>
</protein>
<proteinExistence type="predicted"/>
<dbReference type="Proteomes" id="UP000663935">
    <property type="component" value="Chromosome"/>
</dbReference>
<organism evidence="1 2">
    <name type="scientific">Polaribacter batillariae</name>
    <dbReference type="NCBI Taxonomy" id="2808900"/>
    <lineage>
        <taxon>Bacteria</taxon>
        <taxon>Pseudomonadati</taxon>
        <taxon>Bacteroidota</taxon>
        <taxon>Flavobacteriia</taxon>
        <taxon>Flavobacteriales</taxon>
        <taxon>Flavobacteriaceae</taxon>
    </lineage>
</organism>
<dbReference type="SUPFAM" id="SSF82185">
    <property type="entry name" value="Histone H3 K4-specific methyltransferase SET7/9 N-terminal domain"/>
    <property type="match status" value="1"/>
</dbReference>
<dbReference type="Pfam" id="PF07661">
    <property type="entry name" value="MORN_2"/>
    <property type="match status" value="2"/>
</dbReference>
<keyword evidence="2" id="KW-1185">Reference proteome</keyword>
<dbReference type="RefSeq" id="WP_207971257.1">
    <property type="nucleotide sequence ID" value="NZ_CP071795.1"/>
</dbReference>
<sequence length="134" mass="16025">MRIIPLLFFILLVFFTTDFSAQEKIWFDANWNVTTKEKAVYYRPISRDKSKKQWVIDYYISGKKVKEVYYVSGKPNGKYSEFYNSGELKTTGKFEEGLKDGIWKTYYKNGKIKEKGRYKKGEKVGVWKIYYKNN</sequence>
<gene>
    <name evidence="1" type="ORF">JL193_13280</name>
</gene>
<reference evidence="1 2" key="1">
    <citation type="submission" date="2021-03" db="EMBL/GenBank/DDBJ databases">
        <title>Complete genome of Polaribacter_sp.G4M1.</title>
        <authorList>
            <person name="Jeong S.W."/>
            <person name="Bae J.W."/>
        </authorList>
    </citation>
    <scope>NUCLEOTIDE SEQUENCE [LARGE SCALE GENOMIC DNA]</scope>
    <source>
        <strain evidence="1 2">G4M1</strain>
    </source>
</reference>
<dbReference type="EMBL" id="CP071795">
    <property type="protein sequence ID" value="QTD37082.1"/>
    <property type="molecule type" value="Genomic_DNA"/>
</dbReference>
<name>A0ABX7SS67_9FLAO</name>
<evidence type="ECO:0000313" key="2">
    <source>
        <dbReference type="Proteomes" id="UP000663935"/>
    </source>
</evidence>
<dbReference type="Gene3D" id="3.90.930.1">
    <property type="match status" value="1"/>
</dbReference>
<accession>A0ABX7SS67</accession>
<dbReference type="InterPro" id="IPR011652">
    <property type="entry name" value="MORN_2"/>
</dbReference>
<evidence type="ECO:0008006" key="3">
    <source>
        <dbReference type="Google" id="ProtNLM"/>
    </source>
</evidence>